<dbReference type="Proteomes" id="UP001634394">
    <property type="component" value="Unassembled WGS sequence"/>
</dbReference>
<dbReference type="EMBL" id="JBJQND010000016">
    <property type="protein sequence ID" value="KAL3846842.1"/>
    <property type="molecule type" value="Genomic_DNA"/>
</dbReference>
<gene>
    <name evidence="2" type="ORF">ACJMK2_017796</name>
</gene>
<organism evidence="2 3">
    <name type="scientific">Sinanodonta woodiana</name>
    <name type="common">Chinese pond mussel</name>
    <name type="synonym">Anodonta woodiana</name>
    <dbReference type="NCBI Taxonomy" id="1069815"/>
    <lineage>
        <taxon>Eukaryota</taxon>
        <taxon>Metazoa</taxon>
        <taxon>Spiralia</taxon>
        <taxon>Lophotrochozoa</taxon>
        <taxon>Mollusca</taxon>
        <taxon>Bivalvia</taxon>
        <taxon>Autobranchia</taxon>
        <taxon>Heteroconchia</taxon>
        <taxon>Palaeoheterodonta</taxon>
        <taxon>Unionida</taxon>
        <taxon>Unionoidea</taxon>
        <taxon>Unionidae</taxon>
        <taxon>Unioninae</taxon>
        <taxon>Sinanodonta</taxon>
    </lineage>
</organism>
<feature type="compositionally biased region" description="Basic and acidic residues" evidence="1">
    <location>
        <begin position="596"/>
        <end position="609"/>
    </location>
</feature>
<protein>
    <submittedName>
        <fullName evidence="2">Uncharacterized protein</fullName>
    </submittedName>
</protein>
<keyword evidence="3" id="KW-1185">Reference proteome</keyword>
<accession>A0ABD3UBF9</accession>
<feature type="region of interest" description="Disordered" evidence="1">
    <location>
        <begin position="70"/>
        <end position="89"/>
    </location>
</feature>
<sequence>MMLRKEASYHQQLQEDIEHLISEEYFVHDAPYWALETQKEITHSGESPLFVHKLLASNKFEQEHGSIKFQRSLASSSGRRSAPPMRNGKMFYRPNRTHQYLSATDLRDMAGSDAQLKYGRPTRTTLLRARHRTTSTPINSYELRREMVKRTEEVKTISVYSAPKEFFNLYTSDGESAHAFITGARYNRARFLDAKGLTMYGVYMPRDQPQNCFITGSAKMKDVGDDIPSAPPDSPRSDVDIKSAPPQSHHMSRPASYKLSSARKNLKPSAIRPRSAWEGIANGAKESQNVMDRPKSAMEVKKDTHDEVIVNIADVKGRGVHVILKGQKLVEAMSSDSKLPRVQGVSVPKVRKSDDPVDEMFMLNQPPSTPINIAEGEKENQDLELMSAVKHSMDRIVDYPSDKARENHPQSKDLLEEKKEEKIKWIDHKQIRQGSQIDLIKAEGKTLHEASKPQSKQESTQNPRRESIEGDFAEENKKEKDDRGDTITIVIPQEGTMEDSEVAEKMNQHPKKDEEVGRKQTKKILDKDVTFFLTEESDDKLKNGSETRDMLHTSRKEDASANSEEIKHVEVNNYDSIRKDDMNDRLTADDFPFENSSEKVEVGSESKES</sequence>
<evidence type="ECO:0000313" key="3">
    <source>
        <dbReference type="Proteomes" id="UP001634394"/>
    </source>
</evidence>
<feature type="compositionally biased region" description="Basic and acidic residues" evidence="1">
    <location>
        <begin position="502"/>
        <end position="520"/>
    </location>
</feature>
<feature type="compositionally biased region" description="Low complexity" evidence="1">
    <location>
        <begin position="71"/>
        <end position="82"/>
    </location>
</feature>
<comment type="caution">
    <text evidence="2">The sequence shown here is derived from an EMBL/GenBank/DDBJ whole genome shotgun (WGS) entry which is preliminary data.</text>
</comment>
<feature type="region of interest" description="Disordered" evidence="1">
    <location>
        <begin position="443"/>
        <end position="520"/>
    </location>
</feature>
<reference evidence="2 3" key="1">
    <citation type="submission" date="2024-11" db="EMBL/GenBank/DDBJ databases">
        <title>Chromosome-level genome assembly of the freshwater bivalve Anodonta woodiana.</title>
        <authorList>
            <person name="Chen X."/>
        </authorList>
    </citation>
    <scope>NUCLEOTIDE SEQUENCE [LARGE SCALE GENOMIC DNA]</scope>
    <source>
        <strain evidence="2">MN2024</strain>
        <tissue evidence="2">Gills</tissue>
    </source>
</reference>
<feature type="region of interest" description="Disordered" evidence="1">
    <location>
        <begin position="537"/>
        <end position="609"/>
    </location>
</feature>
<evidence type="ECO:0000256" key="1">
    <source>
        <dbReference type="SAM" id="MobiDB-lite"/>
    </source>
</evidence>
<evidence type="ECO:0000313" key="2">
    <source>
        <dbReference type="EMBL" id="KAL3846842.1"/>
    </source>
</evidence>
<name>A0ABD3UBF9_SINWO</name>
<proteinExistence type="predicted"/>
<feature type="compositionally biased region" description="Basic and acidic residues" evidence="1">
    <location>
        <begin position="539"/>
        <end position="588"/>
    </location>
</feature>
<feature type="compositionally biased region" description="Basic and acidic residues" evidence="1">
    <location>
        <begin position="463"/>
        <end position="485"/>
    </location>
</feature>
<dbReference type="AlphaFoldDB" id="A0ABD3UBF9"/>
<feature type="region of interest" description="Disordered" evidence="1">
    <location>
        <begin position="223"/>
        <end position="272"/>
    </location>
</feature>
<feature type="compositionally biased region" description="Polar residues" evidence="1">
    <location>
        <begin position="452"/>
        <end position="462"/>
    </location>
</feature>